<dbReference type="Gene3D" id="3.30.565.10">
    <property type="entry name" value="Histidine kinase-like ATPase, C-terminal domain"/>
    <property type="match status" value="1"/>
</dbReference>
<dbReference type="CDD" id="cd00082">
    <property type="entry name" value="HisKA"/>
    <property type="match status" value="1"/>
</dbReference>
<feature type="transmembrane region" description="Helical" evidence="4">
    <location>
        <begin position="12"/>
        <end position="35"/>
    </location>
</feature>
<dbReference type="Proteomes" id="UP000683442">
    <property type="component" value="Chromosome"/>
</dbReference>
<dbReference type="InterPro" id="IPR004358">
    <property type="entry name" value="Sig_transdc_His_kin-like_C"/>
</dbReference>
<keyword evidence="4" id="KW-0472">Membrane</keyword>
<dbReference type="EC" id="2.7.13.3" evidence="2"/>
<evidence type="ECO:0000259" key="5">
    <source>
        <dbReference type="PROSITE" id="PS50109"/>
    </source>
</evidence>
<dbReference type="RefSeq" id="WP_081449854.1">
    <property type="nucleotide sequence ID" value="NZ_CP076686.1"/>
</dbReference>
<evidence type="ECO:0000256" key="2">
    <source>
        <dbReference type="ARBA" id="ARBA00012438"/>
    </source>
</evidence>
<dbReference type="Gene3D" id="1.10.287.130">
    <property type="match status" value="1"/>
</dbReference>
<feature type="domain" description="Histidine kinase" evidence="5">
    <location>
        <begin position="423"/>
        <end position="675"/>
    </location>
</feature>
<protein>
    <recommendedName>
        <fullName evidence="2">histidine kinase</fullName>
        <ecNumber evidence="2">2.7.13.3</ecNumber>
    </recommendedName>
</protein>
<feature type="transmembrane region" description="Helical" evidence="4">
    <location>
        <begin position="317"/>
        <end position="337"/>
    </location>
</feature>
<dbReference type="InterPro" id="IPR003594">
    <property type="entry name" value="HATPase_dom"/>
</dbReference>
<dbReference type="PANTHER" id="PTHR43065:SF50">
    <property type="entry name" value="HISTIDINE KINASE"/>
    <property type="match status" value="1"/>
</dbReference>
<proteinExistence type="predicted"/>
<accession>A0ABX8IID4</accession>
<dbReference type="SUPFAM" id="SSF47384">
    <property type="entry name" value="Homodimeric domain of signal transducing histidine kinase"/>
    <property type="match status" value="1"/>
</dbReference>
<dbReference type="PROSITE" id="PS50109">
    <property type="entry name" value="HIS_KIN"/>
    <property type="match status" value="1"/>
</dbReference>
<dbReference type="InterPro" id="IPR036890">
    <property type="entry name" value="HATPase_C_sf"/>
</dbReference>
<keyword evidence="4" id="KW-1133">Transmembrane helix</keyword>
<dbReference type="InterPro" id="IPR036097">
    <property type="entry name" value="HisK_dim/P_sf"/>
</dbReference>
<sequence length="685" mass="76246">MPRANPGKYTRRIVISLGLISATILVLFFAAMYLIGVVEEDSRVIHREVVPDLVSLQSAKLDLMLAKQSLSILEVRAFSEGTREPRDDPVSLARKAGELIERNRDVVFDERLGSRAAQVFRSTVTALQKLEEVRERVRSKQDDVTLALDRFGQSLIDLINAMPTEASRDAAGLISGAANQADAVLQLGYQSLGSLDGAENTDEIKAALASLNKSVNDSFLWIQRNRVSVDQVFPGVLDNVIAPLFEDLRSLITSSGKLYQLHQQRVQAEGQTRELILLSLDYVASIETQLSDRTAELQLLRNRLMSELESSFTFSKWGIVVLSFVLMIIVLLIARYMTESVSSSRRLLERKITERTLDLENSKESLMRALSKERLAQAELIEKQNELYQANQALSQSLDQLKRTQVMMTQQEKLASIGHLAAGVAHEINNPLGFILSNINRLNEYINDLIAIIEQSRGWLSSGEIETVSLYAGRLSEALEQYDYEFIRDDLPSLIEDCVEGGARVKEIIQNLKDFSRADNSGDTFEHQNLRKLIEKTLNLLKNETKYTSQVELVCPKGLEIDLLPGPFSQVISNLVINAVHAIKKAERKGLITIIVTDTPESVCVKVSDNGCGIAKQHIGRIFDPFFTTKKVGEGTGLGMNIAYDIIANRHGGKIEVVSEEGTGTEFCIELPRQQELVVQTAMSA</sequence>
<dbReference type="InterPro" id="IPR005467">
    <property type="entry name" value="His_kinase_dom"/>
</dbReference>
<dbReference type="PRINTS" id="PR00344">
    <property type="entry name" value="BCTRLSENSOR"/>
</dbReference>
<dbReference type="EMBL" id="CP076686">
    <property type="protein sequence ID" value="QWV13345.1"/>
    <property type="molecule type" value="Genomic_DNA"/>
</dbReference>
<keyword evidence="4" id="KW-0812">Transmembrane</keyword>
<evidence type="ECO:0000313" key="6">
    <source>
        <dbReference type="EMBL" id="QWV13345.1"/>
    </source>
</evidence>
<dbReference type="GeneID" id="78558106"/>
<dbReference type="PANTHER" id="PTHR43065">
    <property type="entry name" value="SENSOR HISTIDINE KINASE"/>
    <property type="match status" value="1"/>
</dbReference>
<organism evidence="6 7">
    <name type="scientific">Marinobacter adhaerens</name>
    <dbReference type="NCBI Taxonomy" id="1033846"/>
    <lineage>
        <taxon>Bacteria</taxon>
        <taxon>Pseudomonadati</taxon>
        <taxon>Pseudomonadota</taxon>
        <taxon>Gammaproteobacteria</taxon>
        <taxon>Pseudomonadales</taxon>
        <taxon>Marinobacteraceae</taxon>
        <taxon>Marinobacter</taxon>
    </lineage>
</organism>
<dbReference type="Pfam" id="PF02518">
    <property type="entry name" value="HATPase_c"/>
    <property type="match status" value="1"/>
</dbReference>
<keyword evidence="3" id="KW-0597">Phosphoprotein</keyword>
<dbReference type="SUPFAM" id="SSF55874">
    <property type="entry name" value="ATPase domain of HSP90 chaperone/DNA topoisomerase II/histidine kinase"/>
    <property type="match status" value="1"/>
</dbReference>
<evidence type="ECO:0000313" key="7">
    <source>
        <dbReference type="Proteomes" id="UP000683442"/>
    </source>
</evidence>
<dbReference type="InterPro" id="IPR003661">
    <property type="entry name" value="HisK_dim/P_dom"/>
</dbReference>
<reference evidence="6 7" key="1">
    <citation type="submission" date="2021-06" db="EMBL/GenBank/DDBJ databases">
        <title>Microbial metabolic specificity influences pelagic lipid remineralization.</title>
        <authorList>
            <person name="Behrendt L."/>
            <person name="Hunter J.E."/>
            <person name="Alcolombri U."/>
            <person name="Smriga S."/>
            <person name="Mincer T."/>
            <person name="Lowenstein D.P."/>
            <person name="Peaudecerf F.J."/>
            <person name="Fernandez V.I."/>
            <person name="Fredricks H."/>
            <person name="Almblad H."/>
            <person name="Harrison J.J."/>
            <person name="Stocker R."/>
            <person name="Van Mooy B.A.S."/>
        </authorList>
    </citation>
    <scope>NUCLEOTIDE SEQUENCE [LARGE SCALE GENOMIC DNA]</scope>
    <source>
        <strain evidence="6 7">HP15-B</strain>
    </source>
</reference>
<evidence type="ECO:0000256" key="1">
    <source>
        <dbReference type="ARBA" id="ARBA00000085"/>
    </source>
</evidence>
<comment type="catalytic activity">
    <reaction evidence="1">
        <text>ATP + protein L-histidine = ADP + protein N-phospho-L-histidine.</text>
        <dbReference type="EC" id="2.7.13.3"/>
    </reaction>
</comment>
<dbReference type="SMART" id="SM00387">
    <property type="entry name" value="HATPase_c"/>
    <property type="match status" value="1"/>
</dbReference>
<evidence type="ECO:0000256" key="4">
    <source>
        <dbReference type="SAM" id="Phobius"/>
    </source>
</evidence>
<evidence type="ECO:0000256" key="3">
    <source>
        <dbReference type="ARBA" id="ARBA00022553"/>
    </source>
</evidence>
<keyword evidence="7" id="KW-1185">Reference proteome</keyword>
<name>A0ABX8IID4_9GAMM</name>
<gene>
    <name evidence="6" type="ORF">KQ249_01620</name>
</gene>